<accession>A0A8J8SJ22</accession>
<evidence type="ECO:0000256" key="4">
    <source>
        <dbReference type="ARBA" id="ARBA00023163"/>
    </source>
</evidence>
<name>A0A8J8SJ22_9FIRM</name>
<dbReference type="RefSeq" id="WP_212695910.1">
    <property type="nucleotide sequence ID" value="NZ_CP058649.1"/>
</dbReference>
<gene>
    <name evidence="7" type="ORF">HZI73_24215</name>
</gene>
<dbReference type="SMART" id="SM00422">
    <property type="entry name" value="HTH_MERR"/>
    <property type="match status" value="1"/>
</dbReference>
<dbReference type="EMBL" id="CP058649">
    <property type="protein sequence ID" value="QUI25211.1"/>
    <property type="molecule type" value="Genomic_DNA"/>
</dbReference>
<keyword evidence="4" id="KW-0804">Transcription</keyword>
<feature type="domain" description="HTH merR-type" evidence="6">
    <location>
        <begin position="1"/>
        <end position="69"/>
    </location>
</feature>
<evidence type="ECO:0000256" key="5">
    <source>
        <dbReference type="SAM" id="Coils"/>
    </source>
</evidence>
<dbReference type="Gene3D" id="1.10.1660.10">
    <property type="match status" value="1"/>
</dbReference>
<dbReference type="Proteomes" id="UP000683246">
    <property type="component" value="Chromosome"/>
</dbReference>
<organism evidence="7 8">
    <name type="scientific">Vallitalea pronyensis</name>
    <dbReference type="NCBI Taxonomy" id="1348613"/>
    <lineage>
        <taxon>Bacteria</taxon>
        <taxon>Bacillati</taxon>
        <taxon>Bacillota</taxon>
        <taxon>Clostridia</taxon>
        <taxon>Lachnospirales</taxon>
        <taxon>Vallitaleaceae</taxon>
        <taxon>Vallitalea</taxon>
    </lineage>
</organism>
<dbReference type="GO" id="GO:0003677">
    <property type="term" value="F:DNA binding"/>
    <property type="evidence" value="ECO:0007669"/>
    <property type="project" value="UniProtKB-KW"/>
</dbReference>
<dbReference type="InterPro" id="IPR000551">
    <property type="entry name" value="MerR-type_HTH_dom"/>
</dbReference>
<reference evidence="7" key="1">
    <citation type="submission" date="2020-07" db="EMBL/GenBank/DDBJ databases">
        <title>Vallitalea pronyensis genome.</title>
        <authorList>
            <person name="Postec A."/>
        </authorList>
    </citation>
    <scope>NUCLEOTIDE SEQUENCE</scope>
    <source>
        <strain evidence="7">FatNI3</strain>
    </source>
</reference>
<keyword evidence="5" id="KW-0175">Coiled coil</keyword>
<sequence>MMQIGEVSKTYHISNRTLRYWEEKRILTSIRKCNGYRYYDDVCIRRIKQILFLRKLKVPVQDIECIFKTKALHVAIEVLTKHLEETREEAKSLEALSLVLERLISMIQSQQDIKGALAYMEESEDGLVTALKDALQISLSERMGMMNHIKPNEALHVRLVQLPRMIFAAYQVESNHPEDDCTKVMDAFIQKHQLDQKVGFRHFGFNNPEPTKDNPVYGYEMWATIPRELEVPSPLVRKEFSGGLFAAIPTKMNEIGERWGQLCEWAKQNEDFVIDWSPEYDRRGLEECIDYAFFMREDIDFSLKQLDLLLPVKRKS</sequence>
<dbReference type="CDD" id="cd00592">
    <property type="entry name" value="HTH_MerR-like"/>
    <property type="match status" value="1"/>
</dbReference>
<dbReference type="InterPro" id="IPR047057">
    <property type="entry name" value="MerR_fam"/>
</dbReference>
<evidence type="ECO:0000313" key="8">
    <source>
        <dbReference type="Proteomes" id="UP000683246"/>
    </source>
</evidence>
<dbReference type="SUPFAM" id="SSF55136">
    <property type="entry name" value="Probable bacterial effector-binding domain"/>
    <property type="match status" value="1"/>
</dbReference>
<dbReference type="InterPro" id="IPR029441">
    <property type="entry name" value="Cass2"/>
</dbReference>
<dbReference type="KEGG" id="vpy:HZI73_24215"/>
<keyword evidence="3" id="KW-0238">DNA-binding</keyword>
<proteinExistence type="predicted"/>
<dbReference type="GO" id="GO:0003700">
    <property type="term" value="F:DNA-binding transcription factor activity"/>
    <property type="evidence" value="ECO:0007669"/>
    <property type="project" value="InterPro"/>
</dbReference>
<evidence type="ECO:0000256" key="1">
    <source>
        <dbReference type="ARBA" id="ARBA00022491"/>
    </source>
</evidence>
<evidence type="ECO:0000256" key="2">
    <source>
        <dbReference type="ARBA" id="ARBA00023015"/>
    </source>
</evidence>
<feature type="coiled-coil region" evidence="5">
    <location>
        <begin position="76"/>
        <end position="103"/>
    </location>
</feature>
<dbReference type="InterPro" id="IPR009061">
    <property type="entry name" value="DNA-bd_dom_put_sf"/>
</dbReference>
<keyword evidence="8" id="KW-1185">Reference proteome</keyword>
<keyword evidence="1" id="KW-0678">Repressor</keyword>
<evidence type="ECO:0000256" key="3">
    <source>
        <dbReference type="ARBA" id="ARBA00023125"/>
    </source>
</evidence>
<dbReference type="InterPro" id="IPR011256">
    <property type="entry name" value="Reg_factor_effector_dom_sf"/>
</dbReference>
<dbReference type="Pfam" id="PF13411">
    <property type="entry name" value="MerR_1"/>
    <property type="match status" value="1"/>
</dbReference>
<protein>
    <submittedName>
        <fullName evidence="7">MerR family transcriptional regulator</fullName>
    </submittedName>
</protein>
<dbReference type="PROSITE" id="PS50937">
    <property type="entry name" value="HTH_MERR_2"/>
    <property type="match status" value="1"/>
</dbReference>
<dbReference type="PANTHER" id="PTHR30204">
    <property type="entry name" value="REDOX-CYCLING DRUG-SENSING TRANSCRIPTIONAL ACTIVATOR SOXR"/>
    <property type="match status" value="1"/>
</dbReference>
<dbReference type="PANTHER" id="PTHR30204:SF69">
    <property type="entry name" value="MERR-FAMILY TRANSCRIPTIONAL REGULATOR"/>
    <property type="match status" value="1"/>
</dbReference>
<evidence type="ECO:0000259" key="6">
    <source>
        <dbReference type="PROSITE" id="PS50937"/>
    </source>
</evidence>
<keyword evidence="2" id="KW-0805">Transcription regulation</keyword>
<dbReference type="AlphaFoldDB" id="A0A8J8SJ22"/>
<dbReference type="Pfam" id="PF14526">
    <property type="entry name" value="Cass2"/>
    <property type="match status" value="1"/>
</dbReference>
<dbReference type="SUPFAM" id="SSF46955">
    <property type="entry name" value="Putative DNA-binding domain"/>
    <property type="match status" value="1"/>
</dbReference>
<evidence type="ECO:0000313" key="7">
    <source>
        <dbReference type="EMBL" id="QUI25211.1"/>
    </source>
</evidence>
<dbReference type="Gene3D" id="3.20.80.10">
    <property type="entry name" value="Regulatory factor, effector binding domain"/>
    <property type="match status" value="1"/>
</dbReference>